<keyword evidence="3" id="KW-0808">Transferase</keyword>
<keyword evidence="5" id="KW-0418">Kinase</keyword>
<evidence type="ECO:0000313" key="9">
    <source>
        <dbReference type="Ensembl" id="ENSMAMP00000028032.2"/>
    </source>
</evidence>
<keyword evidence="10" id="KW-1185">Reference proteome</keyword>
<keyword evidence="2" id="KW-0723">Serine/threonine-protein kinase</keyword>
<evidence type="ECO:0000256" key="4">
    <source>
        <dbReference type="ARBA" id="ARBA00022741"/>
    </source>
</evidence>
<dbReference type="Gene3D" id="3.30.200.20">
    <property type="entry name" value="Phosphorylase Kinase, domain 1"/>
    <property type="match status" value="1"/>
</dbReference>
<dbReference type="GO" id="GO:0005524">
    <property type="term" value="F:ATP binding"/>
    <property type="evidence" value="ECO:0007669"/>
    <property type="project" value="UniProtKB-KW"/>
</dbReference>
<dbReference type="EC" id="2.7.11.1" evidence="1"/>
<keyword evidence="6" id="KW-0067">ATP-binding</keyword>
<keyword evidence="4" id="KW-0547">Nucleotide-binding</keyword>
<reference evidence="9" key="2">
    <citation type="submission" date="2025-09" db="UniProtKB">
        <authorList>
            <consortium name="Ensembl"/>
        </authorList>
    </citation>
    <scope>IDENTIFICATION</scope>
</reference>
<dbReference type="PANTHER" id="PTHR22984">
    <property type="entry name" value="SERINE/THREONINE-PROTEIN KINASE PIM"/>
    <property type="match status" value="1"/>
</dbReference>
<dbReference type="Proteomes" id="UP000261640">
    <property type="component" value="Unplaced"/>
</dbReference>
<accession>A0A3Q3MT75</accession>
<dbReference type="InterPro" id="IPR011009">
    <property type="entry name" value="Kinase-like_dom_sf"/>
</dbReference>
<evidence type="ECO:0000256" key="7">
    <source>
        <dbReference type="ARBA" id="ARBA00047899"/>
    </source>
</evidence>
<sequence length="120" mass="13457">CLYLNKLGEGGFGCVYAGIRKVDDFPVSITWFNLTSLYMIPIEVLLMKKVAGGPQSVGKSAAVSLLDWYDLDQEVLLVMERPVPCVDLLNYIDNNNVKGFHNLSTHILFLLIVHNQLKQC</sequence>
<evidence type="ECO:0000256" key="6">
    <source>
        <dbReference type="ARBA" id="ARBA00022840"/>
    </source>
</evidence>
<name>A0A3Q3MT75_9TELE</name>
<comment type="catalytic activity">
    <reaction evidence="8">
        <text>L-seryl-[protein] + ATP = O-phospho-L-seryl-[protein] + ADP + H(+)</text>
        <dbReference type="Rhea" id="RHEA:17989"/>
        <dbReference type="Rhea" id="RHEA-COMP:9863"/>
        <dbReference type="Rhea" id="RHEA-COMP:11604"/>
        <dbReference type="ChEBI" id="CHEBI:15378"/>
        <dbReference type="ChEBI" id="CHEBI:29999"/>
        <dbReference type="ChEBI" id="CHEBI:30616"/>
        <dbReference type="ChEBI" id="CHEBI:83421"/>
        <dbReference type="ChEBI" id="CHEBI:456216"/>
        <dbReference type="EC" id="2.7.11.1"/>
    </reaction>
</comment>
<dbReference type="PANTHER" id="PTHR22984:SF11">
    <property type="entry name" value="AURORA KINASE-RELATED"/>
    <property type="match status" value="1"/>
</dbReference>
<dbReference type="GO" id="GO:0005737">
    <property type="term" value="C:cytoplasm"/>
    <property type="evidence" value="ECO:0007669"/>
    <property type="project" value="TreeGrafter"/>
</dbReference>
<evidence type="ECO:0000256" key="5">
    <source>
        <dbReference type="ARBA" id="ARBA00022777"/>
    </source>
</evidence>
<dbReference type="AlphaFoldDB" id="A0A3Q3MT75"/>
<evidence type="ECO:0000256" key="2">
    <source>
        <dbReference type="ARBA" id="ARBA00022527"/>
    </source>
</evidence>
<dbReference type="GO" id="GO:0043066">
    <property type="term" value="P:negative regulation of apoptotic process"/>
    <property type="evidence" value="ECO:0007669"/>
    <property type="project" value="TreeGrafter"/>
</dbReference>
<evidence type="ECO:0000256" key="8">
    <source>
        <dbReference type="ARBA" id="ARBA00048679"/>
    </source>
</evidence>
<dbReference type="SUPFAM" id="SSF56112">
    <property type="entry name" value="Protein kinase-like (PK-like)"/>
    <property type="match status" value="1"/>
</dbReference>
<dbReference type="GO" id="GO:0004674">
    <property type="term" value="F:protein serine/threonine kinase activity"/>
    <property type="evidence" value="ECO:0007669"/>
    <property type="project" value="UniProtKB-KW"/>
</dbReference>
<dbReference type="InParanoid" id="A0A3Q3MT75"/>
<dbReference type="InterPro" id="IPR051138">
    <property type="entry name" value="PIM_Ser/Thr_kinase"/>
</dbReference>
<comment type="catalytic activity">
    <reaction evidence="7">
        <text>L-threonyl-[protein] + ATP = O-phospho-L-threonyl-[protein] + ADP + H(+)</text>
        <dbReference type="Rhea" id="RHEA:46608"/>
        <dbReference type="Rhea" id="RHEA-COMP:11060"/>
        <dbReference type="Rhea" id="RHEA-COMP:11605"/>
        <dbReference type="ChEBI" id="CHEBI:15378"/>
        <dbReference type="ChEBI" id="CHEBI:30013"/>
        <dbReference type="ChEBI" id="CHEBI:30616"/>
        <dbReference type="ChEBI" id="CHEBI:61977"/>
        <dbReference type="ChEBI" id="CHEBI:456216"/>
        <dbReference type="EC" id="2.7.11.1"/>
    </reaction>
</comment>
<dbReference type="GeneTree" id="ENSGT00940000174849"/>
<evidence type="ECO:0000256" key="3">
    <source>
        <dbReference type="ARBA" id="ARBA00022679"/>
    </source>
</evidence>
<reference evidence="9" key="1">
    <citation type="submission" date="2025-08" db="UniProtKB">
        <authorList>
            <consortium name="Ensembl"/>
        </authorList>
    </citation>
    <scope>IDENTIFICATION</scope>
</reference>
<dbReference type="Ensembl" id="ENSMAMT00000028758.2">
    <property type="protein sequence ID" value="ENSMAMP00000028032.2"/>
    <property type="gene ID" value="ENSMAMG00000018851.2"/>
</dbReference>
<evidence type="ECO:0000256" key="1">
    <source>
        <dbReference type="ARBA" id="ARBA00012513"/>
    </source>
</evidence>
<protein>
    <recommendedName>
        <fullName evidence="1">non-specific serine/threonine protein kinase</fullName>
        <ecNumber evidence="1">2.7.11.1</ecNumber>
    </recommendedName>
</protein>
<proteinExistence type="predicted"/>
<dbReference type="GO" id="GO:0007346">
    <property type="term" value="P:regulation of mitotic cell cycle"/>
    <property type="evidence" value="ECO:0007669"/>
    <property type="project" value="TreeGrafter"/>
</dbReference>
<organism evidence="9 10">
    <name type="scientific">Mastacembelus armatus</name>
    <name type="common">zig-zag eel</name>
    <dbReference type="NCBI Taxonomy" id="205130"/>
    <lineage>
        <taxon>Eukaryota</taxon>
        <taxon>Metazoa</taxon>
        <taxon>Chordata</taxon>
        <taxon>Craniata</taxon>
        <taxon>Vertebrata</taxon>
        <taxon>Euteleostomi</taxon>
        <taxon>Actinopterygii</taxon>
        <taxon>Neopterygii</taxon>
        <taxon>Teleostei</taxon>
        <taxon>Neoteleostei</taxon>
        <taxon>Acanthomorphata</taxon>
        <taxon>Anabantaria</taxon>
        <taxon>Synbranchiformes</taxon>
        <taxon>Mastacembelidae</taxon>
        <taxon>Mastacembelus</taxon>
    </lineage>
</organism>
<evidence type="ECO:0000313" key="10">
    <source>
        <dbReference type="Proteomes" id="UP000261640"/>
    </source>
</evidence>